<evidence type="ECO:0000313" key="3">
    <source>
        <dbReference type="Proteomes" id="UP000224567"/>
    </source>
</evidence>
<dbReference type="OrthoDB" id="1750985at2759"/>
<reference evidence="2 3" key="1">
    <citation type="journal article" date="2017" name="Genome Biol.">
        <title>New reference genome sequences of hot pepper reveal the massive evolution of plant disease-resistance genes by retroduplication.</title>
        <authorList>
            <person name="Kim S."/>
            <person name="Park J."/>
            <person name="Yeom S.I."/>
            <person name="Kim Y.M."/>
            <person name="Seo E."/>
            <person name="Kim K.T."/>
            <person name="Kim M.S."/>
            <person name="Lee J.M."/>
            <person name="Cheong K."/>
            <person name="Shin H.S."/>
            <person name="Kim S.B."/>
            <person name="Han K."/>
            <person name="Lee J."/>
            <person name="Park M."/>
            <person name="Lee H.A."/>
            <person name="Lee H.Y."/>
            <person name="Lee Y."/>
            <person name="Oh S."/>
            <person name="Lee J.H."/>
            <person name="Choi E."/>
            <person name="Choi E."/>
            <person name="Lee S.E."/>
            <person name="Jeon J."/>
            <person name="Kim H."/>
            <person name="Choi G."/>
            <person name="Song H."/>
            <person name="Lee J."/>
            <person name="Lee S.C."/>
            <person name="Kwon J.K."/>
            <person name="Lee H.Y."/>
            <person name="Koo N."/>
            <person name="Hong Y."/>
            <person name="Kim R.W."/>
            <person name="Kang W.H."/>
            <person name="Huh J.H."/>
            <person name="Kang B.C."/>
            <person name="Yang T.J."/>
            <person name="Lee Y.H."/>
            <person name="Bennetzen J.L."/>
            <person name="Choi D."/>
        </authorList>
    </citation>
    <scope>NUCLEOTIDE SEQUENCE [LARGE SCALE GENOMIC DNA]</scope>
    <source>
        <strain evidence="3">cv. PBC81</strain>
    </source>
</reference>
<reference evidence="3" key="2">
    <citation type="journal article" date="2017" name="J. Anim. Genet.">
        <title>Multiple reference genome sequences of hot pepper reveal the massive evolution of plant disease resistance genes by retroduplication.</title>
        <authorList>
            <person name="Kim S."/>
            <person name="Park J."/>
            <person name="Yeom S.-I."/>
            <person name="Kim Y.-M."/>
            <person name="Seo E."/>
            <person name="Kim K.-T."/>
            <person name="Kim M.-S."/>
            <person name="Lee J.M."/>
            <person name="Cheong K."/>
            <person name="Shin H.-S."/>
            <person name="Kim S.-B."/>
            <person name="Han K."/>
            <person name="Lee J."/>
            <person name="Park M."/>
            <person name="Lee H.-A."/>
            <person name="Lee H.-Y."/>
            <person name="Lee Y."/>
            <person name="Oh S."/>
            <person name="Lee J.H."/>
            <person name="Choi E."/>
            <person name="Choi E."/>
            <person name="Lee S.E."/>
            <person name="Jeon J."/>
            <person name="Kim H."/>
            <person name="Choi G."/>
            <person name="Song H."/>
            <person name="Lee J."/>
            <person name="Lee S.-C."/>
            <person name="Kwon J.-K."/>
            <person name="Lee H.-Y."/>
            <person name="Koo N."/>
            <person name="Hong Y."/>
            <person name="Kim R.W."/>
            <person name="Kang W.-H."/>
            <person name="Huh J.H."/>
            <person name="Kang B.-C."/>
            <person name="Yang T.-J."/>
            <person name="Lee Y.-H."/>
            <person name="Bennetzen J.L."/>
            <person name="Choi D."/>
        </authorList>
    </citation>
    <scope>NUCLEOTIDE SEQUENCE [LARGE SCALE GENOMIC DNA]</scope>
    <source>
        <strain evidence="3">cv. PBC81</strain>
    </source>
</reference>
<evidence type="ECO:0000313" key="2">
    <source>
        <dbReference type="EMBL" id="PHT28469.1"/>
    </source>
</evidence>
<gene>
    <name evidence="2" type="ORF">CQW23_31924</name>
</gene>
<dbReference type="Proteomes" id="UP000224567">
    <property type="component" value="Unassembled WGS sequence"/>
</dbReference>
<evidence type="ECO:0000259" key="1">
    <source>
        <dbReference type="Pfam" id="PF23622"/>
    </source>
</evidence>
<dbReference type="EMBL" id="MLFT02000218">
    <property type="protein sequence ID" value="PHT28469.1"/>
    <property type="molecule type" value="Genomic_DNA"/>
</dbReference>
<comment type="caution">
    <text evidence="2">The sequence shown here is derived from an EMBL/GenBank/DDBJ whole genome shotgun (WGS) entry which is preliminary data.</text>
</comment>
<dbReference type="AlphaFoldDB" id="A0A2G2V689"/>
<dbReference type="InterPro" id="IPR055357">
    <property type="entry name" value="LRR_At1g61320_AtMIF1"/>
</dbReference>
<organism evidence="2 3">
    <name type="scientific">Capsicum baccatum</name>
    <name type="common">Peruvian pepper</name>
    <dbReference type="NCBI Taxonomy" id="33114"/>
    <lineage>
        <taxon>Eukaryota</taxon>
        <taxon>Viridiplantae</taxon>
        <taxon>Streptophyta</taxon>
        <taxon>Embryophyta</taxon>
        <taxon>Tracheophyta</taxon>
        <taxon>Spermatophyta</taxon>
        <taxon>Magnoliopsida</taxon>
        <taxon>eudicotyledons</taxon>
        <taxon>Gunneridae</taxon>
        <taxon>Pentapetalae</taxon>
        <taxon>asterids</taxon>
        <taxon>lamiids</taxon>
        <taxon>Solanales</taxon>
        <taxon>Solanaceae</taxon>
        <taxon>Solanoideae</taxon>
        <taxon>Capsiceae</taxon>
        <taxon>Capsicum</taxon>
    </lineage>
</organism>
<dbReference type="InterPro" id="IPR053772">
    <property type="entry name" value="At1g61320/At1g61330-like"/>
</dbReference>
<sequence length="169" mass="19245">MLENVTVCPRWSNSYIFGHHARDFDDQVKSLTLRVFADEVNYSPVEIPTEMQMFRSLRTLSLTLISNYEILQLVEPSELLGALPLLQNFNLVVTGSSLGNSLWQECKVVIKKSRRINDVRGSRRPTRCHDKLKQVTFGGFYGTVSDMRLALYVLKTAPALEKMFISTAD</sequence>
<feature type="domain" description="At1g61320/AtMIF1 LRR" evidence="1">
    <location>
        <begin position="45"/>
        <end position="167"/>
    </location>
</feature>
<protein>
    <recommendedName>
        <fullName evidence="1">At1g61320/AtMIF1 LRR domain-containing protein</fullName>
    </recommendedName>
</protein>
<accession>A0A2G2V689</accession>
<name>A0A2G2V689_CAPBA</name>
<dbReference type="PANTHER" id="PTHR34145:SF28">
    <property type="entry name" value="F-BOX DOMAIN-CONTAINING PROTEIN"/>
    <property type="match status" value="1"/>
</dbReference>
<proteinExistence type="predicted"/>
<keyword evidence="3" id="KW-1185">Reference proteome</keyword>
<dbReference type="PANTHER" id="PTHR34145">
    <property type="entry name" value="OS02G0105600 PROTEIN"/>
    <property type="match status" value="1"/>
</dbReference>
<dbReference type="Pfam" id="PF23622">
    <property type="entry name" value="LRR_At1g61320_AtMIF1"/>
    <property type="match status" value="1"/>
</dbReference>